<evidence type="ECO:0000313" key="1">
    <source>
        <dbReference type="EMBL" id="KAK0531391.1"/>
    </source>
</evidence>
<dbReference type="SUPFAM" id="SSF53474">
    <property type="entry name" value="alpha/beta-Hydrolases"/>
    <property type="match status" value="1"/>
</dbReference>
<proteinExistence type="predicted"/>
<dbReference type="Proteomes" id="UP001176521">
    <property type="component" value="Unassembled WGS sequence"/>
</dbReference>
<dbReference type="Gene3D" id="3.40.50.1820">
    <property type="entry name" value="alpha/beta hydrolase"/>
    <property type="match status" value="1"/>
</dbReference>
<comment type="caution">
    <text evidence="1">The sequence shown here is derived from an EMBL/GenBank/DDBJ whole genome shotgun (WGS) entry which is preliminary data.</text>
</comment>
<sequence length="385" mass="40808">MYVSAAWKSDSGAPSPATRAWVVWHGSQRNGQESFKDIHGALTSAGNNLDAPTSQMLVVSLQFYTPNDATRRKFFDPARNLAWQFNGDSSTPSKQATYGLFDGTDAVGPTGGEDPAYSLNGAQISSFDVLDSVISYLSNRGNFPNMQKITIVGHSAGGQAISRYLTLNPAVLGGLNGVHVRSVIANAPSMVYFTNDRPDNNAAQTTVASRKTAAGAVSPTGCSFNDWRYGLDGQKPRYVASRNPGGPSDGFRLFASYITKDVVRLVGTNDVYALAEGSGDQSCAVLTQGGVNRRDRNYAAWVYMNLLAGTNEDVSAYYGYGNLSQSVRPYPGLGAVFNHQLGIVSGVGHDSTKMFASPVGVSALLDDVVQPGPRPPPSPAFASPA</sequence>
<accession>A0AAN6GD89</accession>
<dbReference type="InterPro" id="IPR029058">
    <property type="entry name" value="AB_hydrolase_fold"/>
</dbReference>
<dbReference type="PANTHER" id="PTHR35560:SF3">
    <property type="entry name" value="PEPTIDASE S9 PROLYL OLIGOPEPTIDASE CATALYTIC DOMAIN-CONTAINING PROTEIN"/>
    <property type="match status" value="1"/>
</dbReference>
<dbReference type="PANTHER" id="PTHR35560">
    <property type="entry name" value="BLL0132 PROTEIN"/>
    <property type="match status" value="1"/>
</dbReference>
<gene>
    <name evidence="1" type="ORF">OC842_003637</name>
</gene>
<dbReference type="AlphaFoldDB" id="A0AAN6GD89"/>
<evidence type="ECO:0000313" key="2">
    <source>
        <dbReference type="Proteomes" id="UP001176521"/>
    </source>
</evidence>
<protein>
    <submittedName>
        <fullName evidence="1">Uncharacterized protein</fullName>
    </submittedName>
</protein>
<organism evidence="1 2">
    <name type="scientific">Tilletia horrida</name>
    <dbReference type="NCBI Taxonomy" id="155126"/>
    <lineage>
        <taxon>Eukaryota</taxon>
        <taxon>Fungi</taxon>
        <taxon>Dikarya</taxon>
        <taxon>Basidiomycota</taxon>
        <taxon>Ustilaginomycotina</taxon>
        <taxon>Exobasidiomycetes</taxon>
        <taxon>Tilletiales</taxon>
        <taxon>Tilletiaceae</taxon>
        <taxon>Tilletia</taxon>
    </lineage>
</organism>
<keyword evidence="2" id="KW-1185">Reference proteome</keyword>
<dbReference type="EMBL" id="JAPDMQ010000187">
    <property type="protein sequence ID" value="KAK0531391.1"/>
    <property type="molecule type" value="Genomic_DNA"/>
</dbReference>
<name>A0AAN6GD89_9BASI</name>
<reference evidence="1" key="1">
    <citation type="journal article" date="2023" name="PhytoFront">
        <title>Draft Genome Resources of Seven Strains of Tilletia horrida, Causal Agent of Kernel Smut of Rice.</title>
        <authorList>
            <person name="Khanal S."/>
            <person name="Antony Babu S."/>
            <person name="Zhou X.G."/>
        </authorList>
    </citation>
    <scope>NUCLEOTIDE SEQUENCE</scope>
    <source>
        <strain evidence="1">TX3</strain>
    </source>
</reference>